<dbReference type="STRING" id="45351.A7SP62"/>
<evidence type="ECO:0000256" key="4">
    <source>
        <dbReference type="ARBA" id="ARBA00023065"/>
    </source>
</evidence>
<dbReference type="EMBL" id="DS469728">
    <property type="protein sequence ID" value="EDO34520.1"/>
    <property type="molecule type" value="Genomic_DNA"/>
</dbReference>
<comment type="subunit">
    <text evidence="5">V-ATPase is a heteromultimeric enzyme made up of two complexes: the ATP-hydrolytic V1 complex and the proton translocation V0 complex.</text>
</comment>
<dbReference type="PhylomeDB" id="A7SP62"/>
<dbReference type="GO" id="GO:0000221">
    <property type="term" value="C:vacuolar proton-transporting V-type ATPase, V1 domain"/>
    <property type="evidence" value="ECO:0000318"/>
    <property type="project" value="GO_Central"/>
</dbReference>
<proteinExistence type="inferred from homology"/>
<evidence type="ECO:0000256" key="6">
    <source>
        <dbReference type="SAM" id="Coils"/>
    </source>
</evidence>
<dbReference type="eggNOG" id="KOG1772">
    <property type="taxonomic scope" value="Eukaryota"/>
</dbReference>
<comment type="function">
    <text evidence="5">Subunit of the V1 complex of vacuolar(H+)-ATPase (V-ATPase), a multisubunit enzyme composed of a peripheral complex (V1) that hydrolyzes ATP and a membrane integral complex (V0) that translocates protons. V-ATPase is responsible for acidifying and maintaining the pH of intracellular compartments and in some cell types, is targeted to the plasma membrane, where it is responsible for acidifying the extracellular environment.</text>
</comment>
<dbReference type="KEGG" id="nve:5505866"/>
<dbReference type="OMA" id="EHMGSKD"/>
<dbReference type="PANTHER" id="PTHR12713">
    <property type="entry name" value="VACUOLAR ATP SYNTHASE SUBUNIT G"/>
    <property type="match status" value="1"/>
</dbReference>
<reference evidence="7 8" key="1">
    <citation type="journal article" date="2007" name="Science">
        <title>Sea anemone genome reveals ancestral eumetazoan gene repertoire and genomic organization.</title>
        <authorList>
            <person name="Putnam N.H."/>
            <person name="Srivastava M."/>
            <person name="Hellsten U."/>
            <person name="Dirks B."/>
            <person name="Chapman J."/>
            <person name="Salamov A."/>
            <person name="Terry A."/>
            <person name="Shapiro H."/>
            <person name="Lindquist E."/>
            <person name="Kapitonov V.V."/>
            <person name="Jurka J."/>
            <person name="Genikhovich G."/>
            <person name="Grigoriev I.V."/>
            <person name="Lucas S.M."/>
            <person name="Steele R.E."/>
            <person name="Finnerty J.R."/>
            <person name="Technau U."/>
            <person name="Martindale M.Q."/>
            <person name="Rokhsar D.S."/>
        </authorList>
    </citation>
    <scope>NUCLEOTIDE SEQUENCE [LARGE SCALE GENOMIC DNA]</scope>
    <source>
        <strain evidence="8">CH2 X CH6</strain>
    </source>
</reference>
<dbReference type="FunFam" id="1.20.5.2950:FF:000001">
    <property type="entry name" value="V-type proton ATPase subunit G"/>
    <property type="match status" value="1"/>
</dbReference>
<evidence type="ECO:0000256" key="2">
    <source>
        <dbReference type="ARBA" id="ARBA00022448"/>
    </source>
</evidence>
<dbReference type="GO" id="GO:0016887">
    <property type="term" value="F:ATP hydrolysis activity"/>
    <property type="evidence" value="ECO:0000318"/>
    <property type="project" value="GO_Central"/>
</dbReference>
<comment type="similarity">
    <text evidence="1 5">Belongs to the V-ATPase G subunit family.</text>
</comment>
<evidence type="ECO:0000256" key="1">
    <source>
        <dbReference type="ARBA" id="ARBA00010066"/>
    </source>
</evidence>
<dbReference type="FunCoup" id="A7SP62">
    <property type="interactions" value="90"/>
</dbReference>
<dbReference type="HOGENOM" id="CLU_125101_1_1_1"/>
<keyword evidence="4 5" id="KW-0406">Ion transport</keyword>
<gene>
    <name evidence="7" type="ORF">NEMVEDRAFT_v1g191954</name>
</gene>
<dbReference type="InterPro" id="IPR005124">
    <property type="entry name" value="V-ATPase_G"/>
</dbReference>
<protein>
    <recommendedName>
        <fullName evidence="5">V-type proton ATPase subunit G</fullName>
    </recommendedName>
</protein>
<dbReference type="Gene3D" id="1.20.5.2950">
    <property type="match status" value="1"/>
</dbReference>
<evidence type="ECO:0000256" key="3">
    <source>
        <dbReference type="ARBA" id="ARBA00022781"/>
    </source>
</evidence>
<name>A7SP62_NEMVE</name>
<accession>A7SP62</accession>
<dbReference type="InParanoid" id="A7SP62"/>
<dbReference type="GO" id="GO:0046961">
    <property type="term" value="F:proton-transporting ATPase activity, rotational mechanism"/>
    <property type="evidence" value="ECO:0000318"/>
    <property type="project" value="GO_Central"/>
</dbReference>
<dbReference type="Proteomes" id="UP000001593">
    <property type="component" value="Unassembled WGS sequence"/>
</dbReference>
<keyword evidence="8" id="KW-1185">Reference proteome</keyword>
<keyword evidence="3 5" id="KW-0375">Hydrogen ion transport</keyword>
<sequence length="117" mass="13673">MASQSQGIQQLLVAEKKAADLVADARKRKTKKLKQAKEQAVAEIDNYKSEREKQFLEYQKEHMGSKDDFQAKIEEATKSQLDQMEDDVNQHKDLVIERLLSLVYDIKPELHQNFRQK</sequence>
<evidence type="ECO:0000313" key="8">
    <source>
        <dbReference type="Proteomes" id="UP000001593"/>
    </source>
</evidence>
<dbReference type="Pfam" id="PF03179">
    <property type="entry name" value="V-ATPase_G"/>
    <property type="match status" value="1"/>
</dbReference>
<dbReference type="PANTHER" id="PTHR12713:SF11">
    <property type="entry name" value="V-TYPE PROTON ATPASE SUBUNIT G"/>
    <property type="match status" value="1"/>
</dbReference>
<dbReference type="AlphaFoldDB" id="A7SP62"/>
<feature type="coiled-coil region" evidence="6">
    <location>
        <begin position="30"/>
        <end position="94"/>
    </location>
</feature>
<evidence type="ECO:0000256" key="5">
    <source>
        <dbReference type="RuleBase" id="RU364019"/>
    </source>
</evidence>
<evidence type="ECO:0000313" key="7">
    <source>
        <dbReference type="EMBL" id="EDO34520.1"/>
    </source>
</evidence>
<keyword evidence="6" id="KW-0175">Coiled coil</keyword>
<keyword evidence="2 5" id="KW-0813">Transport</keyword>
<organism evidence="7 8">
    <name type="scientific">Nematostella vectensis</name>
    <name type="common">Starlet sea anemone</name>
    <dbReference type="NCBI Taxonomy" id="45351"/>
    <lineage>
        <taxon>Eukaryota</taxon>
        <taxon>Metazoa</taxon>
        <taxon>Cnidaria</taxon>
        <taxon>Anthozoa</taxon>
        <taxon>Hexacorallia</taxon>
        <taxon>Actiniaria</taxon>
        <taxon>Edwardsiidae</taxon>
        <taxon>Nematostella</taxon>
    </lineage>
</organism>
<dbReference type="NCBIfam" id="TIGR01147">
    <property type="entry name" value="V_ATP_synt_G"/>
    <property type="match status" value="1"/>
</dbReference>